<dbReference type="InterPro" id="IPR011324">
    <property type="entry name" value="Cytotoxic_necrot_fac-like_cat"/>
</dbReference>
<accession>E3BGB1</accession>
<evidence type="ECO:0000256" key="6">
    <source>
        <dbReference type="ARBA" id="ARBA00022833"/>
    </source>
</evidence>
<evidence type="ECO:0000256" key="4">
    <source>
        <dbReference type="ARBA" id="ARBA00022723"/>
    </source>
</evidence>
<dbReference type="InterPro" id="IPR003730">
    <property type="entry name" value="Cu_polyphenol_OxRdtase"/>
</dbReference>
<sequence>MDLIIPNWPAAKNIKAVSSTRNGGLSTGVYASLNLGMHVGDDESKVKMNRAKLVDCADMPSHPVWLNQTHSNHVIEVDQSTSEILDADGLYTQQQGVVCAVMTADCLPVLLANVKGTQVAAVHAGWRGLAAGIIENAVKRMDGEVIAWIGPAIGAACFEVGKDVFDAFIKVDLSAAQAFKKLSHNKWLADMNMLVTQKLIGSGVKNISYSNCCTFSEPQRFFSYRRDGITGRLATFIWIDS</sequence>
<dbReference type="PANTHER" id="PTHR30616:SF2">
    <property type="entry name" value="PURINE NUCLEOSIDE PHOSPHORYLASE LACC1"/>
    <property type="match status" value="1"/>
</dbReference>
<keyword evidence="5" id="KW-0378">Hydrolase</keyword>
<dbReference type="CDD" id="cd16833">
    <property type="entry name" value="YfiH"/>
    <property type="match status" value="1"/>
</dbReference>
<dbReference type="EMBL" id="AEIU01000037">
    <property type="protein sequence ID" value="EFP97924.1"/>
    <property type="molecule type" value="Genomic_DNA"/>
</dbReference>
<evidence type="ECO:0000256" key="1">
    <source>
        <dbReference type="ARBA" id="ARBA00000553"/>
    </source>
</evidence>
<name>E3BGB1_9VIBR</name>
<evidence type="ECO:0000256" key="10">
    <source>
        <dbReference type="RuleBase" id="RU361274"/>
    </source>
</evidence>
<keyword evidence="3" id="KW-0808">Transferase</keyword>
<organism evidence="11 12">
    <name type="scientific">Vibrio caribbeanicus ATCC BAA-2122</name>
    <dbReference type="NCBI Taxonomy" id="796620"/>
    <lineage>
        <taxon>Bacteria</taxon>
        <taxon>Pseudomonadati</taxon>
        <taxon>Pseudomonadota</taxon>
        <taxon>Gammaproteobacteria</taxon>
        <taxon>Vibrionales</taxon>
        <taxon>Vibrionaceae</taxon>
        <taxon>Vibrio</taxon>
    </lineage>
</organism>
<dbReference type="PANTHER" id="PTHR30616">
    <property type="entry name" value="UNCHARACTERIZED PROTEIN YFIH"/>
    <property type="match status" value="1"/>
</dbReference>
<comment type="catalytic activity">
    <reaction evidence="7">
        <text>adenosine + H2O + H(+) = inosine + NH4(+)</text>
        <dbReference type="Rhea" id="RHEA:24408"/>
        <dbReference type="ChEBI" id="CHEBI:15377"/>
        <dbReference type="ChEBI" id="CHEBI:15378"/>
        <dbReference type="ChEBI" id="CHEBI:16335"/>
        <dbReference type="ChEBI" id="CHEBI:17596"/>
        <dbReference type="ChEBI" id="CHEBI:28938"/>
        <dbReference type="EC" id="3.5.4.4"/>
    </reaction>
    <physiologicalReaction direction="left-to-right" evidence="7">
        <dbReference type="Rhea" id="RHEA:24409"/>
    </physiologicalReaction>
</comment>
<evidence type="ECO:0000256" key="5">
    <source>
        <dbReference type="ARBA" id="ARBA00022801"/>
    </source>
</evidence>
<protein>
    <recommendedName>
        <fullName evidence="10">Purine nucleoside phosphorylase</fullName>
    </recommendedName>
</protein>
<dbReference type="eggNOG" id="COG1496">
    <property type="taxonomic scope" value="Bacteria"/>
</dbReference>
<dbReference type="Proteomes" id="UP000002943">
    <property type="component" value="Unassembled WGS sequence"/>
</dbReference>
<dbReference type="Gene3D" id="3.60.140.10">
    <property type="entry name" value="CNF1/YfiH-like putative cysteine hydrolases"/>
    <property type="match status" value="1"/>
</dbReference>
<evidence type="ECO:0000256" key="9">
    <source>
        <dbReference type="ARBA" id="ARBA00049893"/>
    </source>
</evidence>
<keyword evidence="6" id="KW-0862">Zinc</keyword>
<gene>
    <name evidence="11" type="ORF">VIBC2010_02865</name>
</gene>
<evidence type="ECO:0000313" key="12">
    <source>
        <dbReference type="Proteomes" id="UP000002943"/>
    </source>
</evidence>
<evidence type="ECO:0000256" key="7">
    <source>
        <dbReference type="ARBA" id="ARBA00047989"/>
    </source>
</evidence>
<keyword evidence="4" id="KW-0479">Metal-binding</keyword>
<dbReference type="AlphaFoldDB" id="E3BGB1"/>
<comment type="catalytic activity">
    <reaction evidence="8">
        <text>adenosine + phosphate = alpha-D-ribose 1-phosphate + adenine</text>
        <dbReference type="Rhea" id="RHEA:27642"/>
        <dbReference type="ChEBI" id="CHEBI:16335"/>
        <dbReference type="ChEBI" id="CHEBI:16708"/>
        <dbReference type="ChEBI" id="CHEBI:43474"/>
        <dbReference type="ChEBI" id="CHEBI:57720"/>
        <dbReference type="EC" id="2.4.2.1"/>
    </reaction>
    <physiologicalReaction direction="left-to-right" evidence="8">
        <dbReference type="Rhea" id="RHEA:27643"/>
    </physiologicalReaction>
</comment>
<dbReference type="GO" id="GO:0016787">
    <property type="term" value="F:hydrolase activity"/>
    <property type="evidence" value="ECO:0007669"/>
    <property type="project" value="UniProtKB-KW"/>
</dbReference>
<comment type="catalytic activity">
    <reaction evidence="9">
        <text>S-methyl-5'-thioadenosine + phosphate = 5-(methylsulfanyl)-alpha-D-ribose 1-phosphate + adenine</text>
        <dbReference type="Rhea" id="RHEA:11852"/>
        <dbReference type="ChEBI" id="CHEBI:16708"/>
        <dbReference type="ChEBI" id="CHEBI:17509"/>
        <dbReference type="ChEBI" id="CHEBI:43474"/>
        <dbReference type="ChEBI" id="CHEBI:58533"/>
        <dbReference type="EC" id="2.4.2.28"/>
    </reaction>
    <physiologicalReaction direction="left-to-right" evidence="9">
        <dbReference type="Rhea" id="RHEA:11853"/>
    </physiologicalReaction>
</comment>
<reference evidence="11 12" key="1">
    <citation type="journal article" date="2012" name="Int. J. Syst. Evol. Microbiol.">
        <title>Vibrio caribbeanicus sp. nov., isolated from the marine sponge Scleritoderma cyanea.</title>
        <authorList>
            <person name="Hoffmann M."/>
            <person name="Monday S.R."/>
            <person name="Allard M.W."/>
            <person name="Strain E.A."/>
            <person name="Whittaker P."/>
            <person name="Naum M."/>
            <person name="McCarthy P.J."/>
            <person name="Lopez J.V."/>
            <person name="Fischer M."/>
            <person name="Brown E.W."/>
        </authorList>
    </citation>
    <scope>NUCLEOTIDE SEQUENCE [LARGE SCALE GENOMIC DNA]</scope>
    <source>
        <strain evidence="11 12">ATCC BAA-2122</strain>
    </source>
</reference>
<evidence type="ECO:0000256" key="2">
    <source>
        <dbReference type="ARBA" id="ARBA00007353"/>
    </source>
</evidence>
<comment type="caution">
    <text evidence="11">The sequence shown here is derived from an EMBL/GenBank/DDBJ whole genome shotgun (WGS) entry which is preliminary data.</text>
</comment>
<dbReference type="NCBIfam" id="TIGR00726">
    <property type="entry name" value="peptidoglycan editing factor PgeF"/>
    <property type="match status" value="1"/>
</dbReference>
<keyword evidence="12" id="KW-1185">Reference proteome</keyword>
<evidence type="ECO:0000256" key="8">
    <source>
        <dbReference type="ARBA" id="ARBA00048968"/>
    </source>
</evidence>
<dbReference type="OrthoDB" id="4279at2"/>
<dbReference type="RefSeq" id="WP_009599989.1">
    <property type="nucleotide sequence ID" value="NZ_AEIU01000037.1"/>
</dbReference>
<evidence type="ECO:0000313" key="11">
    <source>
        <dbReference type="EMBL" id="EFP97924.1"/>
    </source>
</evidence>
<comment type="similarity">
    <text evidence="2 10">Belongs to the purine nucleoside phosphorylase YfiH/LACC1 family.</text>
</comment>
<dbReference type="SUPFAM" id="SSF64438">
    <property type="entry name" value="CNF1/YfiH-like putative cysteine hydrolases"/>
    <property type="match status" value="1"/>
</dbReference>
<dbReference type="GO" id="GO:0005507">
    <property type="term" value="F:copper ion binding"/>
    <property type="evidence" value="ECO:0007669"/>
    <property type="project" value="TreeGrafter"/>
</dbReference>
<evidence type="ECO:0000256" key="3">
    <source>
        <dbReference type="ARBA" id="ARBA00022679"/>
    </source>
</evidence>
<comment type="catalytic activity">
    <reaction evidence="1">
        <text>inosine + phosphate = alpha-D-ribose 1-phosphate + hypoxanthine</text>
        <dbReference type="Rhea" id="RHEA:27646"/>
        <dbReference type="ChEBI" id="CHEBI:17368"/>
        <dbReference type="ChEBI" id="CHEBI:17596"/>
        <dbReference type="ChEBI" id="CHEBI:43474"/>
        <dbReference type="ChEBI" id="CHEBI:57720"/>
        <dbReference type="EC" id="2.4.2.1"/>
    </reaction>
    <physiologicalReaction direction="left-to-right" evidence="1">
        <dbReference type="Rhea" id="RHEA:27647"/>
    </physiologicalReaction>
</comment>
<dbReference type="InterPro" id="IPR038371">
    <property type="entry name" value="Cu_polyphenol_OxRdtase_sf"/>
</dbReference>
<proteinExistence type="inferred from homology"/>
<dbReference type="GO" id="GO:0017061">
    <property type="term" value="F:S-methyl-5-thioadenosine phosphorylase activity"/>
    <property type="evidence" value="ECO:0007669"/>
    <property type="project" value="UniProtKB-EC"/>
</dbReference>
<dbReference type="Pfam" id="PF02578">
    <property type="entry name" value="Cu-oxidase_4"/>
    <property type="match status" value="1"/>
</dbReference>
<dbReference type="STRING" id="796620.VIBC2010_02865"/>